<dbReference type="Gene3D" id="3.30.450.40">
    <property type="match status" value="1"/>
</dbReference>
<dbReference type="EMBL" id="HF563609">
    <property type="protein sequence ID" value="CCP26705.1"/>
    <property type="molecule type" value="Genomic_DNA"/>
</dbReference>
<gene>
    <name evidence="2" type="ordered locus">TEPIRE1_1895</name>
</gene>
<dbReference type="HOGENOM" id="CLU_1854250_0_0_9"/>
<dbReference type="InterPro" id="IPR003018">
    <property type="entry name" value="GAF"/>
</dbReference>
<accession>L0S0C5</accession>
<dbReference type="SUPFAM" id="SSF55781">
    <property type="entry name" value="GAF domain-like"/>
    <property type="match status" value="1"/>
</dbReference>
<dbReference type="InterPro" id="IPR029016">
    <property type="entry name" value="GAF-like_dom_sf"/>
</dbReference>
<proteinExistence type="predicted"/>
<name>L0S0C5_TEPAE</name>
<evidence type="ECO:0000313" key="2">
    <source>
        <dbReference type="EMBL" id="CCP26705.1"/>
    </source>
</evidence>
<dbReference type="OrthoDB" id="9805474at2"/>
<sequence length="138" mass="15353">MIKKTFRVGEGIVGSVAKQGKAILLQDAEKDRRYVICVHGTKSQMTMPLKAGSEVLGVILLGSYEVEKFKNKDIILLNNIAGEIGLAINNVWLTRKLKEEKESVVILYETAKQLAESIDLDDVAEIGVKRCQLSYNRC</sequence>
<dbReference type="KEGG" id="tae:TepiRe1_1895"/>
<organism evidence="2 3">
    <name type="scientific">Tepidanaerobacter acetatoxydans (strain DSM 21804 / JCM 16047 / Re1)</name>
    <dbReference type="NCBI Taxonomy" id="1209989"/>
    <lineage>
        <taxon>Bacteria</taxon>
        <taxon>Bacillati</taxon>
        <taxon>Bacillota</taxon>
        <taxon>Clostridia</taxon>
        <taxon>Thermosediminibacterales</taxon>
        <taxon>Tepidanaerobacteraceae</taxon>
        <taxon>Tepidanaerobacter</taxon>
    </lineage>
</organism>
<dbReference type="eggNOG" id="COG2203">
    <property type="taxonomic scope" value="Bacteria"/>
</dbReference>
<reference evidence="3" key="1">
    <citation type="journal article" date="2013" name="Genome Announc.">
        <title>First genome sequence of a syntrophic acetate-oxidizing bacterium, Tepidanaerobacter acetatoxydans strain Re1.</title>
        <authorList>
            <person name="Manzoor S."/>
            <person name="Bongcam-Rudloff E."/>
            <person name="Schnurer A."/>
            <person name="Muller B."/>
        </authorList>
    </citation>
    <scope>NUCLEOTIDE SEQUENCE [LARGE SCALE GENOMIC DNA]</scope>
    <source>
        <strain evidence="3">Re1</strain>
    </source>
</reference>
<dbReference type="Pfam" id="PF13185">
    <property type="entry name" value="GAF_2"/>
    <property type="match status" value="1"/>
</dbReference>
<dbReference type="Proteomes" id="UP000010802">
    <property type="component" value="Chromosome"/>
</dbReference>
<protein>
    <submittedName>
        <fullName evidence="2">Diguanylate cyclase</fullName>
    </submittedName>
</protein>
<dbReference type="PATRIC" id="fig|1209989.3.peg.2186"/>
<evidence type="ECO:0000259" key="1">
    <source>
        <dbReference type="Pfam" id="PF13185"/>
    </source>
</evidence>
<keyword evidence="3" id="KW-1185">Reference proteome</keyword>
<feature type="domain" description="GAF" evidence="1">
    <location>
        <begin position="7"/>
        <end position="88"/>
    </location>
</feature>
<evidence type="ECO:0000313" key="3">
    <source>
        <dbReference type="Proteomes" id="UP000010802"/>
    </source>
</evidence>
<dbReference type="AlphaFoldDB" id="L0S0C5"/>